<dbReference type="InterPro" id="IPR004557">
    <property type="entry name" value="PrmC-related"/>
</dbReference>
<feature type="domain" description="Methyltransferase small" evidence="7">
    <location>
        <begin position="43"/>
        <end position="124"/>
    </location>
</feature>
<comment type="subcellular location">
    <subcellularLocation>
        <location evidence="1">Nucleus</location>
    </subcellularLocation>
</comment>
<dbReference type="PANTHER" id="PTHR45875">
    <property type="entry name" value="METHYLTRANSFERASE N6AMT1"/>
    <property type="match status" value="1"/>
</dbReference>
<dbReference type="Gene3D" id="3.40.50.150">
    <property type="entry name" value="Vaccinia Virus protein VP39"/>
    <property type="match status" value="1"/>
</dbReference>
<keyword evidence="6" id="KW-0539">Nucleus</keyword>
<name>A0A0L0GA20_9EUKA</name>
<dbReference type="OrthoDB" id="406152at2759"/>
<protein>
    <submittedName>
        <fullName evidence="8">Methylase</fullName>
    </submittedName>
</protein>
<dbReference type="PANTHER" id="PTHR45875:SF1">
    <property type="entry name" value="METHYLTRANSFERASE N6AMT1"/>
    <property type="match status" value="1"/>
</dbReference>
<reference evidence="8 9" key="1">
    <citation type="submission" date="2011-02" db="EMBL/GenBank/DDBJ databases">
        <title>The Genome Sequence of Sphaeroforma arctica JP610.</title>
        <authorList>
            <consortium name="The Broad Institute Genome Sequencing Platform"/>
            <person name="Russ C."/>
            <person name="Cuomo C."/>
            <person name="Young S.K."/>
            <person name="Zeng Q."/>
            <person name="Gargeya S."/>
            <person name="Alvarado L."/>
            <person name="Berlin A."/>
            <person name="Chapman S.B."/>
            <person name="Chen Z."/>
            <person name="Freedman E."/>
            <person name="Gellesch M."/>
            <person name="Goldberg J."/>
            <person name="Griggs A."/>
            <person name="Gujja S."/>
            <person name="Heilman E."/>
            <person name="Heiman D."/>
            <person name="Howarth C."/>
            <person name="Mehta T."/>
            <person name="Neiman D."/>
            <person name="Pearson M."/>
            <person name="Roberts A."/>
            <person name="Saif S."/>
            <person name="Shea T."/>
            <person name="Shenoy N."/>
            <person name="Sisk P."/>
            <person name="Stolte C."/>
            <person name="Sykes S."/>
            <person name="White J."/>
            <person name="Yandava C."/>
            <person name="Burger G."/>
            <person name="Gray M.W."/>
            <person name="Holland P.W.H."/>
            <person name="King N."/>
            <person name="Lang F.B.F."/>
            <person name="Roger A.J."/>
            <person name="Ruiz-Trillo I."/>
            <person name="Haas B."/>
            <person name="Nusbaum C."/>
            <person name="Birren B."/>
        </authorList>
    </citation>
    <scope>NUCLEOTIDE SEQUENCE [LARGE SCALE GENOMIC DNA]</scope>
    <source>
        <strain evidence="8 9">JP610</strain>
    </source>
</reference>
<evidence type="ECO:0000313" key="9">
    <source>
        <dbReference type="Proteomes" id="UP000054560"/>
    </source>
</evidence>
<dbReference type="NCBIfam" id="TIGR00537">
    <property type="entry name" value="hemK_rel_arch"/>
    <property type="match status" value="1"/>
</dbReference>
<dbReference type="GO" id="GO:0005634">
    <property type="term" value="C:nucleus"/>
    <property type="evidence" value="ECO:0007669"/>
    <property type="project" value="UniProtKB-SubCell"/>
</dbReference>
<dbReference type="Pfam" id="PF05175">
    <property type="entry name" value="MTS"/>
    <property type="match status" value="1"/>
</dbReference>
<dbReference type="InterPro" id="IPR052190">
    <property type="entry name" value="Euk-Arch_PrmC-MTase"/>
</dbReference>
<organism evidence="8 9">
    <name type="scientific">Sphaeroforma arctica JP610</name>
    <dbReference type="NCBI Taxonomy" id="667725"/>
    <lineage>
        <taxon>Eukaryota</taxon>
        <taxon>Ichthyosporea</taxon>
        <taxon>Ichthyophonida</taxon>
        <taxon>Sphaeroforma</taxon>
    </lineage>
</organism>
<gene>
    <name evidence="8" type="ORF">SARC_02100</name>
</gene>
<sequence>MLPTPDVGHLKRQDFDFVYEPAEDTFLFLDALEKDRGYLLERSPKIGLEVGSGSGTVITFLATVLGKSELAYFATDLNDKAAAATYTTGRRNNVAVEVLRTDLLDGVLDRLGGQVDVLLFNPPYVPTPPEEVGSTGIEASWAGGKDGREVTDRLLPLVPRLLSETGVFYLVVLPENKPDEITEILEKLGLCCMCEVLTRKSGPERLSILRYTRQ</sequence>
<dbReference type="SUPFAM" id="SSF53335">
    <property type="entry name" value="S-adenosyl-L-methionine-dependent methyltransferases"/>
    <property type="match status" value="1"/>
</dbReference>
<evidence type="ECO:0000259" key="7">
    <source>
        <dbReference type="Pfam" id="PF05175"/>
    </source>
</evidence>
<dbReference type="AlphaFoldDB" id="A0A0L0GA20"/>
<keyword evidence="9" id="KW-1185">Reference proteome</keyword>
<dbReference type="InterPro" id="IPR029063">
    <property type="entry name" value="SAM-dependent_MTases_sf"/>
</dbReference>
<evidence type="ECO:0000256" key="5">
    <source>
        <dbReference type="ARBA" id="ARBA00022691"/>
    </source>
</evidence>
<evidence type="ECO:0000256" key="6">
    <source>
        <dbReference type="ARBA" id="ARBA00023242"/>
    </source>
</evidence>
<dbReference type="eggNOG" id="KOG3191">
    <property type="taxonomic scope" value="Eukaryota"/>
</dbReference>
<accession>A0A0L0GA20</accession>
<comment type="similarity">
    <text evidence="2">Belongs to the eukaryotic/archaeal PrmC-related family.</text>
</comment>
<dbReference type="GO" id="GO:0032259">
    <property type="term" value="P:methylation"/>
    <property type="evidence" value="ECO:0007669"/>
    <property type="project" value="UniProtKB-KW"/>
</dbReference>
<dbReference type="InterPro" id="IPR007848">
    <property type="entry name" value="Small_mtfrase_dom"/>
</dbReference>
<dbReference type="PROSITE" id="PS00092">
    <property type="entry name" value="N6_MTASE"/>
    <property type="match status" value="1"/>
</dbReference>
<keyword evidence="4" id="KW-0808">Transferase</keyword>
<dbReference type="GO" id="GO:0035657">
    <property type="term" value="C:eRF1 methyltransferase complex"/>
    <property type="evidence" value="ECO:0007669"/>
    <property type="project" value="TreeGrafter"/>
</dbReference>
<keyword evidence="5" id="KW-0949">S-adenosyl-L-methionine</keyword>
<dbReference type="STRING" id="667725.A0A0L0GA20"/>
<evidence type="ECO:0000256" key="2">
    <source>
        <dbReference type="ARBA" id="ARBA00006149"/>
    </source>
</evidence>
<evidence type="ECO:0000256" key="3">
    <source>
        <dbReference type="ARBA" id="ARBA00022603"/>
    </source>
</evidence>
<dbReference type="GeneID" id="25902604"/>
<dbReference type="RefSeq" id="XP_014159628.1">
    <property type="nucleotide sequence ID" value="XM_014304153.1"/>
</dbReference>
<dbReference type="GO" id="GO:0003676">
    <property type="term" value="F:nucleic acid binding"/>
    <property type="evidence" value="ECO:0007669"/>
    <property type="project" value="InterPro"/>
</dbReference>
<dbReference type="FunFam" id="3.40.50.150:FF:000077">
    <property type="entry name" value="HemK methyltransferase family member 2"/>
    <property type="match status" value="1"/>
</dbReference>
<evidence type="ECO:0000313" key="8">
    <source>
        <dbReference type="EMBL" id="KNC85726.1"/>
    </source>
</evidence>
<dbReference type="GO" id="GO:0008276">
    <property type="term" value="F:protein methyltransferase activity"/>
    <property type="evidence" value="ECO:0007669"/>
    <property type="project" value="TreeGrafter"/>
</dbReference>
<evidence type="ECO:0000256" key="4">
    <source>
        <dbReference type="ARBA" id="ARBA00022679"/>
    </source>
</evidence>
<dbReference type="GO" id="GO:0008757">
    <property type="term" value="F:S-adenosylmethionine-dependent methyltransferase activity"/>
    <property type="evidence" value="ECO:0007669"/>
    <property type="project" value="TreeGrafter"/>
</dbReference>
<dbReference type="EMBL" id="KQ241687">
    <property type="protein sequence ID" value="KNC85726.1"/>
    <property type="molecule type" value="Genomic_DNA"/>
</dbReference>
<dbReference type="Proteomes" id="UP000054560">
    <property type="component" value="Unassembled WGS sequence"/>
</dbReference>
<dbReference type="CDD" id="cd02440">
    <property type="entry name" value="AdoMet_MTases"/>
    <property type="match status" value="1"/>
</dbReference>
<keyword evidence="3 8" id="KW-0489">Methyltransferase</keyword>
<dbReference type="InterPro" id="IPR002052">
    <property type="entry name" value="DNA_methylase_N6_adenine_CS"/>
</dbReference>
<proteinExistence type="inferred from homology"/>
<evidence type="ECO:0000256" key="1">
    <source>
        <dbReference type="ARBA" id="ARBA00004123"/>
    </source>
</evidence>